<proteinExistence type="inferred from homology"/>
<dbReference type="SUPFAM" id="SSF141734">
    <property type="entry name" value="HisI-like"/>
    <property type="match status" value="1"/>
</dbReference>
<name>A0A9E3LVV5_9NOST</name>
<dbReference type="GO" id="GO:0008270">
    <property type="term" value="F:zinc ion binding"/>
    <property type="evidence" value="ECO:0007669"/>
    <property type="project" value="UniProtKB-UniRule"/>
</dbReference>
<dbReference type="Gene3D" id="3.10.20.810">
    <property type="entry name" value="Phosphoribosyl-AMP cyclohydrolase"/>
    <property type="match status" value="1"/>
</dbReference>
<evidence type="ECO:0000256" key="11">
    <source>
        <dbReference type="HAMAP-Rule" id="MF_01021"/>
    </source>
</evidence>
<accession>A0A9E3LVV5</accession>
<comment type="caution">
    <text evidence="13">The sequence shown here is derived from an EMBL/GenBank/DDBJ whole genome shotgun (WGS) entry which is preliminary data.</text>
</comment>
<evidence type="ECO:0000256" key="2">
    <source>
        <dbReference type="ARBA" id="ARBA00001460"/>
    </source>
</evidence>
<dbReference type="AlphaFoldDB" id="A0A9E3LVV5"/>
<keyword evidence="10 11" id="KW-0368">Histidine biosynthesis</keyword>
<evidence type="ECO:0000256" key="10">
    <source>
        <dbReference type="ARBA" id="ARBA00023102"/>
    </source>
</evidence>
<feature type="binding site" evidence="11">
    <location>
        <position position="80"/>
    </location>
    <ligand>
        <name>Mg(2+)</name>
        <dbReference type="ChEBI" id="CHEBI:18420"/>
    </ligand>
</feature>
<comment type="similarity">
    <text evidence="6">In the N-terminal section; belongs to the PRA-CH family.</text>
</comment>
<comment type="cofactor">
    <cofactor evidence="11">
        <name>Zn(2+)</name>
        <dbReference type="ChEBI" id="CHEBI:29105"/>
    </cofactor>
    <text evidence="11">Binds 1 zinc ion per subunit.</text>
</comment>
<dbReference type="GO" id="GO:0000287">
    <property type="term" value="F:magnesium ion binding"/>
    <property type="evidence" value="ECO:0007669"/>
    <property type="project" value="UniProtKB-UniRule"/>
</dbReference>
<dbReference type="HAMAP" id="MF_01021">
    <property type="entry name" value="HisI"/>
    <property type="match status" value="1"/>
</dbReference>
<evidence type="ECO:0000313" key="13">
    <source>
        <dbReference type="EMBL" id="MBW4435237.1"/>
    </source>
</evidence>
<keyword evidence="11" id="KW-0479">Metal-binding</keyword>
<dbReference type="GO" id="GO:0004636">
    <property type="term" value="F:phosphoribosyl-ATP diphosphatase activity"/>
    <property type="evidence" value="ECO:0007669"/>
    <property type="project" value="UniProtKB-EC"/>
</dbReference>
<organism evidence="13 14">
    <name type="scientific">Pelatocladus maniniholoensis HA4357-MV3</name>
    <dbReference type="NCBI Taxonomy" id="1117104"/>
    <lineage>
        <taxon>Bacteria</taxon>
        <taxon>Bacillati</taxon>
        <taxon>Cyanobacteriota</taxon>
        <taxon>Cyanophyceae</taxon>
        <taxon>Nostocales</taxon>
        <taxon>Nostocaceae</taxon>
        <taxon>Pelatocladus</taxon>
    </lineage>
</organism>
<comment type="catalytic activity">
    <reaction evidence="2">
        <text>1-(5-phospho-beta-D-ribosyl)-ATP + H2O = 1-(5-phospho-beta-D-ribosyl)-5'-AMP + diphosphate + H(+)</text>
        <dbReference type="Rhea" id="RHEA:22828"/>
        <dbReference type="ChEBI" id="CHEBI:15377"/>
        <dbReference type="ChEBI" id="CHEBI:15378"/>
        <dbReference type="ChEBI" id="CHEBI:33019"/>
        <dbReference type="ChEBI" id="CHEBI:59457"/>
        <dbReference type="ChEBI" id="CHEBI:73183"/>
        <dbReference type="EC" id="3.6.1.31"/>
    </reaction>
</comment>
<dbReference type="NCBIfam" id="NF000768">
    <property type="entry name" value="PRK00051.1"/>
    <property type="match status" value="1"/>
</dbReference>
<dbReference type="Pfam" id="PF01502">
    <property type="entry name" value="PRA-CH"/>
    <property type="match status" value="1"/>
</dbReference>
<keyword evidence="11" id="KW-0460">Magnesium</keyword>
<feature type="binding site" evidence="11">
    <location>
        <position position="81"/>
    </location>
    <ligand>
        <name>Zn(2+)</name>
        <dbReference type="ChEBI" id="CHEBI:29105"/>
        <note>ligand shared between dimeric partners</note>
    </ligand>
</feature>
<reference evidence="13" key="1">
    <citation type="submission" date="2021-05" db="EMBL/GenBank/DDBJ databases">
        <authorList>
            <person name="Pietrasiak N."/>
            <person name="Ward R."/>
            <person name="Stajich J.E."/>
            <person name="Kurbessoian T."/>
        </authorList>
    </citation>
    <scope>NUCLEOTIDE SEQUENCE</scope>
    <source>
        <strain evidence="13">HA4357-MV3</strain>
    </source>
</reference>
<evidence type="ECO:0000256" key="3">
    <source>
        <dbReference type="ARBA" id="ARBA00005169"/>
    </source>
</evidence>
<dbReference type="GO" id="GO:0000105">
    <property type="term" value="P:L-histidine biosynthetic process"/>
    <property type="evidence" value="ECO:0007669"/>
    <property type="project" value="UniProtKB-UniRule"/>
</dbReference>
<comment type="similarity">
    <text evidence="11">Belongs to the PRA-CH family.</text>
</comment>
<comment type="pathway">
    <text evidence="4">Amino-acid biosynthesis; L-histidine biosynthesis; L-histidine from 5-phospho-alpha-D-ribose 1-diphosphate: step 2/9.</text>
</comment>
<evidence type="ECO:0000256" key="6">
    <source>
        <dbReference type="ARBA" id="ARBA00008299"/>
    </source>
</evidence>
<reference evidence="13" key="2">
    <citation type="journal article" date="2022" name="Microbiol. Resour. Announc.">
        <title>Metagenome Sequencing to Explore Phylogenomics of Terrestrial Cyanobacteria.</title>
        <authorList>
            <person name="Ward R.D."/>
            <person name="Stajich J.E."/>
            <person name="Johansen J.R."/>
            <person name="Huntemann M."/>
            <person name="Clum A."/>
            <person name="Foster B."/>
            <person name="Foster B."/>
            <person name="Roux S."/>
            <person name="Palaniappan K."/>
            <person name="Varghese N."/>
            <person name="Mukherjee S."/>
            <person name="Reddy T.B.K."/>
            <person name="Daum C."/>
            <person name="Copeland A."/>
            <person name="Chen I.A."/>
            <person name="Ivanova N.N."/>
            <person name="Kyrpides N.C."/>
            <person name="Shapiro N."/>
            <person name="Eloe-Fadrosh E.A."/>
            <person name="Pietrasiak N."/>
        </authorList>
    </citation>
    <scope>NUCLEOTIDE SEQUENCE</scope>
    <source>
        <strain evidence="13">HA4357-MV3</strain>
    </source>
</reference>
<evidence type="ECO:0000256" key="9">
    <source>
        <dbReference type="ARBA" id="ARBA00022801"/>
    </source>
</evidence>
<comment type="subcellular location">
    <subcellularLocation>
        <location evidence="11">Cytoplasm</location>
    </subcellularLocation>
</comment>
<feature type="binding site" evidence="11">
    <location>
        <position position="105"/>
    </location>
    <ligand>
        <name>Zn(2+)</name>
        <dbReference type="ChEBI" id="CHEBI:29105"/>
        <note>ligand shared between dimeric partners</note>
    </ligand>
</feature>
<dbReference type="PANTHER" id="PTHR42945:SF1">
    <property type="entry name" value="HISTIDINE BIOSYNTHESIS BIFUNCTIONAL PROTEIN HIS7"/>
    <property type="match status" value="1"/>
</dbReference>
<dbReference type="EC" id="3.5.4.19" evidence="11"/>
<comment type="similarity">
    <text evidence="5">In the C-terminal section; belongs to the PRA-PH family.</text>
</comment>
<protein>
    <recommendedName>
        <fullName evidence="11">Phosphoribosyl-AMP cyclohydrolase</fullName>
        <shortName evidence="11">PRA-CH</shortName>
        <ecNumber evidence="11">3.5.4.19</ecNumber>
    </recommendedName>
</protein>
<dbReference type="GO" id="GO:0005737">
    <property type="term" value="C:cytoplasm"/>
    <property type="evidence" value="ECO:0007669"/>
    <property type="project" value="UniProtKB-SubCell"/>
</dbReference>
<keyword evidence="8 11" id="KW-0028">Amino-acid biosynthesis</keyword>
<dbReference type="EMBL" id="JAHHHW010000156">
    <property type="protein sequence ID" value="MBW4435237.1"/>
    <property type="molecule type" value="Genomic_DNA"/>
</dbReference>
<evidence type="ECO:0000256" key="7">
    <source>
        <dbReference type="ARBA" id="ARBA00022490"/>
    </source>
</evidence>
<comment type="function">
    <text evidence="11">Catalyzes the hydrolysis of the adenine ring of phosphoribosyl-AMP.</text>
</comment>
<feature type="binding site" evidence="11">
    <location>
        <position position="82"/>
    </location>
    <ligand>
        <name>Mg(2+)</name>
        <dbReference type="ChEBI" id="CHEBI:18420"/>
    </ligand>
</feature>
<dbReference type="FunFam" id="3.10.20.810:FF:000001">
    <property type="entry name" value="Histidine biosynthesis bifunctional protein HisIE"/>
    <property type="match status" value="1"/>
</dbReference>
<gene>
    <name evidence="11 13" type="primary">hisI</name>
    <name evidence="13" type="ORF">KME28_26875</name>
</gene>
<keyword evidence="11" id="KW-0862">Zinc</keyword>
<dbReference type="GO" id="GO:0004635">
    <property type="term" value="F:phosphoribosyl-AMP cyclohydrolase activity"/>
    <property type="evidence" value="ECO:0007669"/>
    <property type="project" value="UniProtKB-UniRule"/>
</dbReference>
<feature type="binding site" evidence="11">
    <location>
        <position position="84"/>
    </location>
    <ligand>
        <name>Mg(2+)</name>
        <dbReference type="ChEBI" id="CHEBI:18420"/>
    </ligand>
</feature>
<comment type="subunit">
    <text evidence="11">Homodimer.</text>
</comment>
<sequence>MNQNLLWIKKLKFNNQDLIPTIAQDYKDGTVLMMAWMNTESIQRTLETGEAHYWSRSRGELWHKGATSGYIQKVKELLYDCDGDTILLKVEQVGGIACHTGARSCFFNSVRMESLILV</sequence>
<dbReference type="PANTHER" id="PTHR42945">
    <property type="entry name" value="HISTIDINE BIOSYNTHESIS BIFUNCTIONAL PROTEIN"/>
    <property type="match status" value="1"/>
</dbReference>
<comment type="cofactor">
    <cofactor evidence="11">
        <name>Mg(2+)</name>
        <dbReference type="ChEBI" id="CHEBI:18420"/>
    </cofactor>
    <text evidence="11">Binds 1 Mg(2+) ion per subunit.</text>
</comment>
<evidence type="ECO:0000256" key="1">
    <source>
        <dbReference type="ARBA" id="ARBA00000024"/>
    </source>
</evidence>
<keyword evidence="9 11" id="KW-0378">Hydrolase</keyword>
<dbReference type="InterPro" id="IPR002496">
    <property type="entry name" value="PRib_AMP_CycHydrolase_dom"/>
</dbReference>
<dbReference type="InterPro" id="IPR026660">
    <property type="entry name" value="PRA-CH"/>
</dbReference>
<evidence type="ECO:0000256" key="5">
    <source>
        <dbReference type="ARBA" id="ARBA00007731"/>
    </source>
</evidence>
<evidence type="ECO:0000313" key="14">
    <source>
        <dbReference type="Proteomes" id="UP000813215"/>
    </source>
</evidence>
<evidence type="ECO:0000259" key="12">
    <source>
        <dbReference type="Pfam" id="PF01502"/>
    </source>
</evidence>
<evidence type="ECO:0000256" key="4">
    <source>
        <dbReference type="ARBA" id="ARBA00005204"/>
    </source>
</evidence>
<comment type="catalytic activity">
    <reaction evidence="1 11">
        <text>1-(5-phospho-beta-D-ribosyl)-5'-AMP + H2O = 1-(5-phospho-beta-D-ribosyl)-5-[(5-phospho-beta-D-ribosylamino)methylideneamino]imidazole-4-carboxamide</text>
        <dbReference type="Rhea" id="RHEA:20049"/>
        <dbReference type="ChEBI" id="CHEBI:15377"/>
        <dbReference type="ChEBI" id="CHEBI:58435"/>
        <dbReference type="ChEBI" id="CHEBI:59457"/>
        <dbReference type="EC" id="3.5.4.19"/>
    </reaction>
</comment>
<dbReference type="Proteomes" id="UP000813215">
    <property type="component" value="Unassembled WGS sequence"/>
</dbReference>
<feature type="binding site" evidence="11">
    <location>
        <position position="98"/>
    </location>
    <ligand>
        <name>Zn(2+)</name>
        <dbReference type="ChEBI" id="CHEBI:29105"/>
        <note>ligand shared between dimeric partners</note>
    </ligand>
</feature>
<comment type="pathway">
    <text evidence="3 11">Amino-acid biosynthesis; L-histidine biosynthesis; L-histidine from 5-phospho-alpha-D-ribose 1-diphosphate: step 3/9.</text>
</comment>
<feature type="domain" description="Phosphoribosyl-AMP cyclohydrolase" evidence="12">
    <location>
        <begin position="33"/>
        <end position="107"/>
    </location>
</feature>
<dbReference type="InterPro" id="IPR038019">
    <property type="entry name" value="PRib_AMP_CycHydrolase_sf"/>
</dbReference>
<evidence type="ECO:0000256" key="8">
    <source>
        <dbReference type="ARBA" id="ARBA00022605"/>
    </source>
</evidence>
<keyword evidence="7 11" id="KW-0963">Cytoplasm</keyword>